<dbReference type="RefSeq" id="XP_035341786.1">
    <property type="nucleotide sequence ID" value="XM_035485893.1"/>
</dbReference>
<dbReference type="EMBL" id="CP055899">
    <property type="protein sequence ID" value="QKX55608.1"/>
    <property type="molecule type" value="Genomic_DNA"/>
</dbReference>
<dbReference type="Proteomes" id="UP000509510">
    <property type="component" value="Chromosome II"/>
</dbReference>
<organism evidence="1 2">
    <name type="scientific">Talaromyces rugulosus</name>
    <name type="common">Penicillium rugulosum</name>
    <dbReference type="NCBI Taxonomy" id="121627"/>
    <lineage>
        <taxon>Eukaryota</taxon>
        <taxon>Fungi</taxon>
        <taxon>Dikarya</taxon>
        <taxon>Ascomycota</taxon>
        <taxon>Pezizomycotina</taxon>
        <taxon>Eurotiomycetes</taxon>
        <taxon>Eurotiomycetidae</taxon>
        <taxon>Eurotiales</taxon>
        <taxon>Trichocomaceae</taxon>
        <taxon>Talaromyces</taxon>
        <taxon>Talaromyces sect. Islandici</taxon>
    </lineage>
</organism>
<gene>
    <name evidence="1" type="ORF">TRUGW13939_02704</name>
</gene>
<name>A0A7H8QP02_TALRU</name>
<dbReference type="OrthoDB" id="4227389at2759"/>
<reference evidence="2" key="1">
    <citation type="submission" date="2020-06" db="EMBL/GenBank/DDBJ databases">
        <title>A chromosome-scale genome assembly of Talaromyces rugulosus W13939.</title>
        <authorList>
            <person name="Wang B."/>
            <person name="Guo L."/>
            <person name="Ye K."/>
            <person name="Wang L."/>
        </authorList>
    </citation>
    <scope>NUCLEOTIDE SEQUENCE [LARGE SCALE GENOMIC DNA]</scope>
    <source>
        <strain evidence="2">W13939</strain>
    </source>
</reference>
<dbReference type="SUPFAM" id="SSF54593">
    <property type="entry name" value="Glyoxalase/Bleomycin resistance protein/Dihydroxybiphenyl dioxygenase"/>
    <property type="match status" value="1"/>
</dbReference>
<dbReference type="Gene3D" id="3.10.180.10">
    <property type="entry name" value="2,3-Dihydroxybiphenyl 1,2-Dioxygenase, domain 1"/>
    <property type="match status" value="1"/>
</dbReference>
<evidence type="ECO:0008006" key="3">
    <source>
        <dbReference type="Google" id="ProtNLM"/>
    </source>
</evidence>
<dbReference type="AlphaFoldDB" id="A0A7H8QP02"/>
<dbReference type="GeneID" id="55990211"/>
<proteinExistence type="predicted"/>
<protein>
    <recommendedName>
        <fullName evidence="3">VOC domain-containing protein</fullName>
    </recommendedName>
</protein>
<dbReference type="PANTHER" id="PTHR35006:SF2">
    <property type="entry name" value="GLYOXALASE FAMILY PROTEIN (AFU_ORTHOLOGUE AFUA_5G14830)"/>
    <property type="match status" value="1"/>
</dbReference>
<accession>A0A7H8QP02</accession>
<keyword evidence="2" id="KW-1185">Reference proteome</keyword>
<dbReference type="PANTHER" id="PTHR35006">
    <property type="entry name" value="GLYOXALASE FAMILY PROTEIN (AFU_ORTHOLOGUE AFUA_5G14830)"/>
    <property type="match status" value="1"/>
</dbReference>
<evidence type="ECO:0000313" key="1">
    <source>
        <dbReference type="EMBL" id="QKX55608.1"/>
    </source>
</evidence>
<evidence type="ECO:0000313" key="2">
    <source>
        <dbReference type="Proteomes" id="UP000509510"/>
    </source>
</evidence>
<sequence>MTINHVFVWASKANFQFLRSFYRAVLQPIDYVEMICASENTLIGYGSDYPYFWLKQLPDAKAPLPTHIAFDAPNQEAVDHFYQLALQHGGRGNGPPGIREEMSRQPYYAAFISDMDGNNIEIVHVPK</sequence>
<dbReference type="KEGG" id="trg:TRUGW13939_02704"/>
<dbReference type="InterPro" id="IPR029068">
    <property type="entry name" value="Glyas_Bleomycin-R_OHBP_Dase"/>
</dbReference>
<dbReference type="CDD" id="cd07262">
    <property type="entry name" value="VOC_like"/>
    <property type="match status" value="1"/>
</dbReference>